<sequence>MSAVAAPPRAKRSKKVTCEECFFARNGLCALELDEPCATFRPDHPDGLRPPTQMRFVFRQERRRQSAWAFPTAQEQARLHG</sequence>
<keyword evidence="2" id="KW-1185">Reference proteome</keyword>
<name>A0A9X3MV54_9ACTN</name>
<protein>
    <submittedName>
        <fullName evidence="1">Uncharacterized protein</fullName>
    </submittedName>
</protein>
<dbReference type="AlphaFoldDB" id="A0A9X3MV54"/>
<comment type="caution">
    <text evidence="1">The sequence shown here is derived from an EMBL/GenBank/DDBJ whole genome shotgun (WGS) entry which is preliminary data.</text>
</comment>
<reference evidence="1" key="1">
    <citation type="submission" date="2022-10" db="EMBL/GenBank/DDBJ databases">
        <title>The WGS of Solirubrobacter ginsenosidimutans DSM 21036.</title>
        <authorList>
            <person name="Jiang Z."/>
        </authorList>
    </citation>
    <scope>NUCLEOTIDE SEQUENCE</scope>
    <source>
        <strain evidence="1">DSM 21036</strain>
    </source>
</reference>
<dbReference type="Proteomes" id="UP001149140">
    <property type="component" value="Unassembled WGS sequence"/>
</dbReference>
<dbReference type="EMBL" id="JAPDOD010000024">
    <property type="protein sequence ID" value="MDA0163294.1"/>
    <property type="molecule type" value="Genomic_DNA"/>
</dbReference>
<organism evidence="1 2">
    <name type="scientific">Solirubrobacter ginsenosidimutans</name>
    <dbReference type="NCBI Taxonomy" id="490573"/>
    <lineage>
        <taxon>Bacteria</taxon>
        <taxon>Bacillati</taxon>
        <taxon>Actinomycetota</taxon>
        <taxon>Thermoleophilia</taxon>
        <taxon>Solirubrobacterales</taxon>
        <taxon>Solirubrobacteraceae</taxon>
        <taxon>Solirubrobacter</taxon>
    </lineage>
</organism>
<evidence type="ECO:0000313" key="2">
    <source>
        <dbReference type="Proteomes" id="UP001149140"/>
    </source>
</evidence>
<evidence type="ECO:0000313" key="1">
    <source>
        <dbReference type="EMBL" id="MDA0163294.1"/>
    </source>
</evidence>
<proteinExistence type="predicted"/>
<accession>A0A9X3MV54</accession>
<gene>
    <name evidence="1" type="ORF">OM076_23670</name>
</gene>